<protein>
    <submittedName>
        <fullName evidence="4">LEM domain-containing protein</fullName>
    </submittedName>
</protein>
<dbReference type="VEuPathDB" id="VectorBase:AFUN2_007779"/>
<dbReference type="VEuPathDB" id="VectorBase:AFUN009898"/>
<dbReference type="EnsemblMetazoa" id="AFUN009898-RA">
    <property type="protein sequence ID" value="AFUN009898-PA"/>
    <property type="gene ID" value="AFUN009898"/>
</dbReference>
<dbReference type="InterPro" id="IPR011015">
    <property type="entry name" value="LEM/LEM-like_dom_sf"/>
</dbReference>
<dbReference type="GeneID" id="125768939"/>
<evidence type="ECO:0000256" key="2">
    <source>
        <dbReference type="SAM" id="Phobius"/>
    </source>
</evidence>
<reference evidence="4" key="1">
    <citation type="submission" date="2020-05" db="UniProtKB">
        <authorList>
            <consortium name="EnsemblMetazoa"/>
        </authorList>
    </citation>
    <scope>IDENTIFICATION</scope>
    <source>
        <strain evidence="4">FUMOZ</strain>
    </source>
</reference>
<dbReference type="SUPFAM" id="SSF63451">
    <property type="entry name" value="LEM domain"/>
    <property type="match status" value="1"/>
</dbReference>
<dbReference type="RefSeq" id="XP_049293238.1">
    <property type="nucleotide sequence ID" value="XM_049437281.1"/>
</dbReference>
<evidence type="ECO:0000259" key="3">
    <source>
        <dbReference type="PROSITE" id="PS50954"/>
    </source>
</evidence>
<keyword evidence="2" id="KW-0812">Transmembrane</keyword>
<dbReference type="AlphaFoldDB" id="A0A182RUE0"/>
<keyword evidence="2" id="KW-0472">Membrane</keyword>
<evidence type="ECO:0000256" key="1">
    <source>
        <dbReference type="SAM" id="MobiDB-lite"/>
    </source>
</evidence>
<keyword evidence="2" id="KW-1133">Transmembrane helix</keyword>
<name>A0A182RUE0_ANOFN</name>
<sequence length="141" mass="16343">MSDRRHAVSDVLDELSNEEIRKRILIYGGPNLPVTEQTRGRLLEVLREYIEKSEKNSRPKESKSVESNAPISGSRSNDFNLDRSGASSMMDDMQDEIFYDDDIEEENFPLQVMLFSILTFAFSLFVYKVANKLMYDQLKFT</sequence>
<accession>A0A182RUE0</accession>
<organism evidence="4">
    <name type="scientific">Anopheles funestus</name>
    <name type="common">African malaria mosquito</name>
    <dbReference type="NCBI Taxonomy" id="62324"/>
    <lineage>
        <taxon>Eukaryota</taxon>
        <taxon>Metazoa</taxon>
        <taxon>Ecdysozoa</taxon>
        <taxon>Arthropoda</taxon>
        <taxon>Hexapoda</taxon>
        <taxon>Insecta</taxon>
        <taxon>Pterygota</taxon>
        <taxon>Neoptera</taxon>
        <taxon>Endopterygota</taxon>
        <taxon>Diptera</taxon>
        <taxon>Nematocera</taxon>
        <taxon>Culicoidea</taxon>
        <taxon>Culicidae</taxon>
        <taxon>Anophelinae</taxon>
        <taxon>Anopheles</taxon>
    </lineage>
</organism>
<feature type="region of interest" description="Disordered" evidence="1">
    <location>
        <begin position="52"/>
        <end position="87"/>
    </location>
</feature>
<dbReference type="InterPro" id="IPR003887">
    <property type="entry name" value="LEM_dom"/>
</dbReference>
<feature type="transmembrane region" description="Helical" evidence="2">
    <location>
        <begin position="108"/>
        <end position="130"/>
    </location>
</feature>
<proteinExistence type="predicted"/>
<feature type="domain" description="LEM" evidence="3">
    <location>
        <begin position="9"/>
        <end position="53"/>
    </location>
</feature>
<feature type="compositionally biased region" description="Polar residues" evidence="1">
    <location>
        <begin position="65"/>
        <end position="79"/>
    </location>
</feature>
<evidence type="ECO:0000313" key="4">
    <source>
        <dbReference type="EnsemblMetazoa" id="AFUN009898-PA"/>
    </source>
</evidence>
<dbReference type="KEGG" id="afun:125768939"/>
<dbReference type="OrthoDB" id="8068829at2759"/>
<feature type="compositionally biased region" description="Basic and acidic residues" evidence="1">
    <location>
        <begin position="52"/>
        <end position="64"/>
    </location>
</feature>
<dbReference type="PROSITE" id="PS50954">
    <property type="entry name" value="LEM"/>
    <property type="match status" value="1"/>
</dbReference>